<keyword evidence="2" id="KW-0489">Methyltransferase</keyword>
<organism evidence="2 3">
    <name type="scientific">Chitinophaga jiangningensis</name>
    <dbReference type="NCBI Taxonomy" id="1419482"/>
    <lineage>
        <taxon>Bacteria</taxon>
        <taxon>Pseudomonadati</taxon>
        <taxon>Bacteroidota</taxon>
        <taxon>Chitinophagia</taxon>
        <taxon>Chitinophagales</taxon>
        <taxon>Chitinophagaceae</taxon>
        <taxon>Chitinophaga</taxon>
    </lineage>
</organism>
<dbReference type="AlphaFoldDB" id="A0A1M7M629"/>
<protein>
    <submittedName>
        <fullName evidence="2">Methyltransferase domain-containing protein</fullName>
    </submittedName>
</protein>
<dbReference type="SUPFAM" id="SSF53335">
    <property type="entry name" value="S-adenosyl-L-methionine-dependent methyltransferases"/>
    <property type="match status" value="1"/>
</dbReference>
<dbReference type="Gene3D" id="3.40.50.150">
    <property type="entry name" value="Vaccinia Virus protein VP39"/>
    <property type="match status" value="1"/>
</dbReference>
<name>A0A1M7M629_9BACT</name>
<dbReference type="GO" id="GO:0008757">
    <property type="term" value="F:S-adenosylmethionine-dependent methyltransferase activity"/>
    <property type="evidence" value="ECO:0007669"/>
    <property type="project" value="InterPro"/>
</dbReference>
<dbReference type="EMBL" id="FRBL01000012">
    <property type="protein sequence ID" value="SHM86106.1"/>
    <property type="molecule type" value="Genomic_DNA"/>
</dbReference>
<evidence type="ECO:0000313" key="3">
    <source>
        <dbReference type="Proteomes" id="UP000184420"/>
    </source>
</evidence>
<dbReference type="InterPro" id="IPR029063">
    <property type="entry name" value="SAM-dependent_MTases_sf"/>
</dbReference>
<evidence type="ECO:0000313" key="2">
    <source>
        <dbReference type="EMBL" id="SHM86106.1"/>
    </source>
</evidence>
<dbReference type="GO" id="GO:0032259">
    <property type="term" value="P:methylation"/>
    <property type="evidence" value="ECO:0007669"/>
    <property type="project" value="UniProtKB-KW"/>
</dbReference>
<dbReference type="Pfam" id="PF08241">
    <property type="entry name" value="Methyltransf_11"/>
    <property type="match status" value="1"/>
</dbReference>
<dbReference type="STRING" id="1419482.SAMN05444266_11286"/>
<evidence type="ECO:0000259" key="1">
    <source>
        <dbReference type="Pfam" id="PF08241"/>
    </source>
</evidence>
<keyword evidence="3" id="KW-1185">Reference proteome</keyword>
<accession>A0A1M7M629</accession>
<dbReference type="Proteomes" id="UP000184420">
    <property type="component" value="Unassembled WGS sequence"/>
</dbReference>
<dbReference type="CDD" id="cd02440">
    <property type="entry name" value="AdoMet_MTases"/>
    <property type="match status" value="1"/>
</dbReference>
<dbReference type="RefSeq" id="WP_073087083.1">
    <property type="nucleotide sequence ID" value="NZ_FRBL01000012.1"/>
</dbReference>
<reference evidence="2 3" key="1">
    <citation type="submission" date="2016-11" db="EMBL/GenBank/DDBJ databases">
        <authorList>
            <person name="Jaros S."/>
            <person name="Januszkiewicz K."/>
            <person name="Wedrychowicz H."/>
        </authorList>
    </citation>
    <scope>NUCLEOTIDE SEQUENCE [LARGE SCALE GENOMIC DNA]</scope>
    <source>
        <strain evidence="2 3">DSM 27406</strain>
    </source>
</reference>
<dbReference type="InterPro" id="IPR013216">
    <property type="entry name" value="Methyltransf_11"/>
</dbReference>
<keyword evidence="2" id="KW-0808">Transferase</keyword>
<proteinExistence type="predicted"/>
<feature type="domain" description="Methyltransferase type 11" evidence="1">
    <location>
        <begin position="89"/>
        <end position="140"/>
    </location>
</feature>
<dbReference type="OrthoDB" id="597270at2"/>
<sequence>MLKKILKKFKREVVAPLNWNNLRSVKPISTTFGFDRGTPVDRYYIESFLQKNLPAIKGHVLEIAESSYSKQFGQNVTRYEVLHTQPGAHVTIQGDLTDITSLPENQIDCFICTQTFNFIYDYKTAIEGAYYLLKPGGVLLATLAGVSQISAYDMQRWGDYWRFTTKSAQRVFDEIFGEGNVTVQAYGNVLAATALFHGISAEEVTREELDYHDPVYPVIISISATKKANGKA</sequence>
<gene>
    <name evidence="2" type="ORF">SAMN05444266_11286</name>
</gene>